<name>A0ABT1M5I7_9MYCO</name>
<evidence type="ECO:0000313" key="2">
    <source>
        <dbReference type="Proteomes" id="UP001651690"/>
    </source>
</evidence>
<proteinExistence type="predicted"/>
<gene>
    <name evidence="1" type="ORF">NM203_19565</name>
</gene>
<organism evidence="1 2">
    <name type="scientific">Mycolicibacterium arenosum</name>
    <dbReference type="NCBI Taxonomy" id="2952157"/>
    <lineage>
        <taxon>Bacteria</taxon>
        <taxon>Bacillati</taxon>
        <taxon>Actinomycetota</taxon>
        <taxon>Actinomycetes</taxon>
        <taxon>Mycobacteriales</taxon>
        <taxon>Mycobacteriaceae</taxon>
        <taxon>Mycolicibacterium</taxon>
    </lineage>
</organism>
<evidence type="ECO:0008006" key="3">
    <source>
        <dbReference type="Google" id="ProtNLM"/>
    </source>
</evidence>
<dbReference type="Proteomes" id="UP001651690">
    <property type="component" value="Unassembled WGS sequence"/>
</dbReference>
<keyword evidence="2" id="KW-1185">Reference proteome</keyword>
<accession>A0ABT1M5I7</accession>
<dbReference type="EMBL" id="JANDBD010000008">
    <property type="protein sequence ID" value="MCP9274393.1"/>
    <property type="molecule type" value="Genomic_DNA"/>
</dbReference>
<dbReference type="RefSeq" id="WP_255061927.1">
    <property type="nucleotide sequence ID" value="NZ_JANDBD010000008.1"/>
</dbReference>
<protein>
    <recommendedName>
        <fullName evidence="3">Acetoacetate decarboxylase</fullName>
    </recommendedName>
</protein>
<comment type="caution">
    <text evidence="1">The sequence shown here is derived from an EMBL/GenBank/DDBJ whole genome shotgun (WGS) entry which is preliminary data.</text>
</comment>
<evidence type="ECO:0000313" key="1">
    <source>
        <dbReference type="EMBL" id="MCP9274393.1"/>
    </source>
</evidence>
<sequence>MTNNTPAAIVAALNERPELPTGDDERFAGFGIMGLPFASGHYLGLRQFPAATFAPAYASVWHRDPVGRWTFYATTPGEQSCARYFSSSTSNDAVQCDIGVTWDAPWSLSITIPGLLDWTVTLGESRATRLMTDIGGRLPEWAWTNPRALATISRAAGRVLGVGEMRLAGTASNGQTFMVAPRKVWTVTGTRAVLRGTDLGESAPLAIQARLGDFRLPQRGIAVVANGHFENFDPTRHRRSMRTVALA</sequence>
<reference evidence="1 2" key="1">
    <citation type="submission" date="2022-06" db="EMBL/GenBank/DDBJ databases">
        <title>Mycolicibacterium sp. CAU 1645 isolated from seawater.</title>
        <authorList>
            <person name="Kim W."/>
        </authorList>
    </citation>
    <scope>NUCLEOTIDE SEQUENCE [LARGE SCALE GENOMIC DNA]</scope>
    <source>
        <strain evidence="1 2">CAU 1645</strain>
    </source>
</reference>